<gene>
    <name evidence="2" type="ORF">OCBIM_22028994mg</name>
</gene>
<evidence type="ECO:0000256" key="1">
    <source>
        <dbReference type="SAM" id="MobiDB-lite"/>
    </source>
</evidence>
<evidence type="ECO:0000313" key="2">
    <source>
        <dbReference type="EMBL" id="KOF97578.1"/>
    </source>
</evidence>
<proteinExistence type="predicted"/>
<protein>
    <submittedName>
        <fullName evidence="2">Uncharacterized protein</fullName>
    </submittedName>
</protein>
<dbReference type="EMBL" id="KQ416279">
    <property type="protein sequence ID" value="KOF97578.1"/>
    <property type="molecule type" value="Genomic_DNA"/>
</dbReference>
<feature type="compositionally biased region" description="Polar residues" evidence="1">
    <location>
        <begin position="8"/>
        <end position="18"/>
    </location>
</feature>
<name>A0A0L8I7V9_OCTBM</name>
<reference evidence="2" key="1">
    <citation type="submission" date="2015-07" db="EMBL/GenBank/DDBJ databases">
        <title>MeaNS - Measles Nucleotide Surveillance Program.</title>
        <authorList>
            <person name="Tran T."/>
            <person name="Druce J."/>
        </authorList>
    </citation>
    <scope>NUCLEOTIDE SEQUENCE</scope>
    <source>
        <strain evidence="2">UCB-OBI-ISO-001</strain>
        <tissue evidence="2">Gonad</tissue>
    </source>
</reference>
<sequence>MPKKENSSKQQQIRNNTRPLRCTQGRRLSLLPPPPLLLIFTASPVATSEKLNHLILCVIGTRSDPVKQGKEDPIDVGSPHRVAYPSRIHELLACS</sequence>
<dbReference type="AlphaFoldDB" id="A0A0L8I7V9"/>
<accession>A0A0L8I7V9</accession>
<feature type="region of interest" description="Disordered" evidence="1">
    <location>
        <begin position="1"/>
        <end position="22"/>
    </location>
</feature>
<organism evidence="2">
    <name type="scientific">Octopus bimaculoides</name>
    <name type="common">California two-spotted octopus</name>
    <dbReference type="NCBI Taxonomy" id="37653"/>
    <lineage>
        <taxon>Eukaryota</taxon>
        <taxon>Metazoa</taxon>
        <taxon>Spiralia</taxon>
        <taxon>Lophotrochozoa</taxon>
        <taxon>Mollusca</taxon>
        <taxon>Cephalopoda</taxon>
        <taxon>Coleoidea</taxon>
        <taxon>Octopodiformes</taxon>
        <taxon>Octopoda</taxon>
        <taxon>Incirrata</taxon>
        <taxon>Octopodidae</taxon>
        <taxon>Octopus</taxon>
    </lineage>
</organism>